<proteinExistence type="predicted"/>
<keyword evidence="2" id="KW-1185">Reference proteome</keyword>
<comment type="caution">
    <text evidence="1">The sequence shown here is derived from an EMBL/GenBank/DDBJ whole genome shotgun (WGS) entry which is preliminary data.</text>
</comment>
<dbReference type="Proteomes" id="UP001497392">
    <property type="component" value="Unassembled WGS sequence"/>
</dbReference>
<protein>
    <submittedName>
        <fullName evidence="1">G3317 protein</fullName>
    </submittedName>
</protein>
<reference evidence="1 2" key="1">
    <citation type="submission" date="2024-06" db="EMBL/GenBank/DDBJ databases">
        <authorList>
            <person name="Kraege A."/>
            <person name="Thomma B."/>
        </authorList>
    </citation>
    <scope>NUCLEOTIDE SEQUENCE [LARGE SCALE GENOMIC DNA]</scope>
</reference>
<name>A0ABP1FPT8_9CHLO</name>
<evidence type="ECO:0000313" key="1">
    <source>
        <dbReference type="EMBL" id="CAL5221174.1"/>
    </source>
</evidence>
<evidence type="ECO:0000313" key="2">
    <source>
        <dbReference type="Proteomes" id="UP001497392"/>
    </source>
</evidence>
<gene>
    <name evidence="1" type="primary">g3317</name>
    <name evidence="1" type="ORF">VP750_LOCUS2833</name>
</gene>
<organism evidence="1 2">
    <name type="scientific">Coccomyxa viridis</name>
    <dbReference type="NCBI Taxonomy" id="1274662"/>
    <lineage>
        <taxon>Eukaryota</taxon>
        <taxon>Viridiplantae</taxon>
        <taxon>Chlorophyta</taxon>
        <taxon>core chlorophytes</taxon>
        <taxon>Trebouxiophyceae</taxon>
        <taxon>Trebouxiophyceae incertae sedis</taxon>
        <taxon>Coccomyxaceae</taxon>
        <taxon>Coccomyxa</taxon>
    </lineage>
</organism>
<dbReference type="EMBL" id="CAXHTA020000005">
    <property type="protein sequence ID" value="CAL5221174.1"/>
    <property type="molecule type" value="Genomic_DNA"/>
</dbReference>
<accession>A0ABP1FPT8</accession>
<sequence>MTTFPSRDARKLLPKALRLPYFGGRAPTLSDRAPNYPVRKLVAIHFFNFRKAKEPSMTDNTGMRHR</sequence>